<organism evidence="1 2">
    <name type="scientific">Legionella quinlivanii</name>
    <dbReference type="NCBI Taxonomy" id="45073"/>
    <lineage>
        <taxon>Bacteria</taxon>
        <taxon>Pseudomonadati</taxon>
        <taxon>Pseudomonadota</taxon>
        <taxon>Gammaproteobacteria</taxon>
        <taxon>Legionellales</taxon>
        <taxon>Legionellaceae</taxon>
        <taxon>Legionella</taxon>
    </lineage>
</organism>
<sequence length="279" mass="31333">MTTSNKTQFTINPGSDSRPLQNALLQMKLITYKQIKSDPQRDRLYFETSDTQLYVVSKDSDSFLYYRGILLAVTSGNEATQIYMSALQKLFTSQINSKLKSTISYLAQSMNGFLSEASRLSSGSNTAVNRIGLTDKELEELSPYLSKILKVTEAQQKNFFKLIRDQRIQTHQGSEQSSFSNPFLEKACDLFSKGISVEEFLSLDEQEQTGFACQAKQVLALKNNGVEFLEIMKIGAKGLLELRERLGSEIYRAGTESIQNKWIQGVTPNSDNHSSPSPF</sequence>
<proteinExistence type="predicted"/>
<protein>
    <submittedName>
        <fullName evidence="1">Uncharacterized protein</fullName>
    </submittedName>
</protein>
<dbReference type="AlphaFoldDB" id="A0A364LI25"/>
<dbReference type="Proteomes" id="UP000249458">
    <property type="component" value="Unassembled WGS sequence"/>
</dbReference>
<gene>
    <name evidence="1" type="ORF">B1207_10375</name>
</gene>
<name>A0A364LI25_9GAMM</name>
<evidence type="ECO:0000313" key="2">
    <source>
        <dbReference type="Proteomes" id="UP000249458"/>
    </source>
</evidence>
<reference evidence="1 2" key="1">
    <citation type="submission" date="2017-02" db="EMBL/GenBank/DDBJ databases">
        <title>Legionella quilivanii strain from human: case report and whole genome sequencing analysis.</title>
        <authorList>
            <person name="Lalancette C."/>
            <person name="Leduc J.-M."/>
            <person name="Levesque S."/>
            <person name="Fournier E."/>
            <person name="Saoud J."/>
            <person name="Faucher S.P."/>
            <person name="Bernard K."/>
            <person name="Martineau C."/>
            <person name="Longtin J."/>
        </authorList>
    </citation>
    <scope>NUCLEOTIDE SEQUENCE [LARGE SCALE GENOMIC DNA]</scope>
    <source>
        <strain evidence="1 2">ID143958</strain>
    </source>
</reference>
<evidence type="ECO:0000313" key="1">
    <source>
        <dbReference type="EMBL" id="RAP35974.1"/>
    </source>
</evidence>
<accession>A0A364LI25</accession>
<dbReference type="RefSeq" id="WP_112219900.1">
    <property type="nucleotide sequence ID" value="NZ_MVJN01000007.1"/>
</dbReference>
<dbReference type="EMBL" id="MVJN01000007">
    <property type="protein sequence ID" value="RAP35974.1"/>
    <property type="molecule type" value="Genomic_DNA"/>
</dbReference>
<comment type="caution">
    <text evidence="1">The sequence shown here is derived from an EMBL/GenBank/DDBJ whole genome shotgun (WGS) entry which is preliminary data.</text>
</comment>